<dbReference type="PANTHER" id="PTHR37419">
    <property type="entry name" value="SERINE/THREONINE-PROTEIN KINASE TOXIN HIPA"/>
    <property type="match status" value="1"/>
</dbReference>
<dbReference type="GO" id="GO:0004674">
    <property type="term" value="F:protein serine/threonine kinase activity"/>
    <property type="evidence" value="ECO:0007669"/>
    <property type="project" value="TreeGrafter"/>
</dbReference>
<gene>
    <name evidence="6" type="ORF">DU505_07270</name>
</gene>
<dbReference type="InterPro" id="IPR012893">
    <property type="entry name" value="HipA-like_C"/>
</dbReference>
<accession>A0A368TZ27</accession>
<dbReference type="InterPro" id="IPR052028">
    <property type="entry name" value="HipA_Ser/Thr_kinase"/>
</dbReference>
<dbReference type="NCBIfam" id="TIGR03071">
    <property type="entry name" value="couple_hipA"/>
    <property type="match status" value="1"/>
</dbReference>
<dbReference type="CDD" id="cd17793">
    <property type="entry name" value="HipA"/>
    <property type="match status" value="1"/>
</dbReference>
<dbReference type="Pfam" id="PF13657">
    <property type="entry name" value="Couple_hipA"/>
    <property type="match status" value="1"/>
</dbReference>
<evidence type="ECO:0000313" key="6">
    <source>
        <dbReference type="EMBL" id="RCV90050.1"/>
    </source>
</evidence>
<dbReference type="Gene3D" id="1.10.1070.20">
    <property type="match status" value="1"/>
</dbReference>
<comment type="caution">
    <text evidence="6">The sequence shown here is derived from an EMBL/GenBank/DDBJ whole genome shotgun (WGS) entry which is preliminary data.</text>
</comment>
<dbReference type="EMBL" id="QPII01000004">
    <property type="protein sequence ID" value="RCV90050.1"/>
    <property type="molecule type" value="Genomic_DNA"/>
</dbReference>
<organism evidence="6 7">
    <name type="scientific">Billgrantia montanilacus</name>
    <dbReference type="NCBI Taxonomy" id="2282305"/>
    <lineage>
        <taxon>Bacteria</taxon>
        <taxon>Pseudomonadati</taxon>
        <taxon>Pseudomonadota</taxon>
        <taxon>Gammaproteobacteria</taxon>
        <taxon>Oceanospirillales</taxon>
        <taxon>Halomonadaceae</taxon>
        <taxon>Billgrantia</taxon>
    </lineage>
</organism>
<evidence type="ECO:0000259" key="4">
    <source>
        <dbReference type="Pfam" id="PF07804"/>
    </source>
</evidence>
<dbReference type="Proteomes" id="UP000252405">
    <property type="component" value="Unassembled WGS sequence"/>
</dbReference>
<dbReference type="OrthoDB" id="9805913at2"/>
<dbReference type="PANTHER" id="PTHR37419:SF1">
    <property type="entry name" value="SERINE_THREONINE-PROTEIN KINASE TOXIN HIPA"/>
    <property type="match status" value="1"/>
</dbReference>
<feature type="domain" description="HipA-like C-terminal" evidence="4">
    <location>
        <begin position="143"/>
        <end position="364"/>
    </location>
</feature>
<keyword evidence="2" id="KW-0808">Transferase</keyword>
<reference evidence="6 7" key="1">
    <citation type="submission" date="2018-07" db="EMBL/GenBank/DDBJ databases">
        <title>Halomonas montanilacus sp. nov., isolated from Lake Pengyan on Tibetan Plateau.</title>
        <authorList>
            <person name="Lu H."/>
            <person name="Xing P."/>
            <person name="Wu Q."/>
        </authorList>
    </citation>
    <scope>NUCLEOTIDE SEQUENCE [LARGE SCALE GENOMIC DNA]</scope>
    <source>
        <strain evidence="6 7">PYC7W</strain>
    </source>
</reference>
<feature type="domain" description="HipA N-terminal subdomain 1" evidence="5">
    <location>
        <begin position="7"/>
        <end position="96"/>
    </location>
</feature>
<name>A0A368TZ27_9GAMM</name>
<keyword evidence="3" id="KW-0418">Kinase</keyword>
<dbReference type="GO" id="GO:0005829">
    <property type="term" value="C:cytosol"/>
    <property type="evidence" value="ECO:0007669"/>
    <property type="project" value="TreeGrafter"/>
</dbReference>
<evidence type="ECO:0000313" key="7">
    <source>
        <dbReference type="Proteomes" id="UP000252405"/>
    </source>
</evidence>
<evidence type="ECO:0000256" key="3">
    <source>
        <dbReference type="ARBA" id="ARBA00022777"/>
    </source>
</evidence>
<dbReference type="RefSeq" id="WP_114478338.1">
    <property type="nucleotide sequence ID" value="NZ_QPII01000004.1"/>
</dbReference>
<evidence type="ECO:0000256" key="2">
    <source>
        <dbReference type="ARBA" id="ARBA00022679"/>
    </source>
</evidence>
<dbReference type="AlphaFoldDB" id="A0A368TZ27"/>
<proteinExistence type="inferred from homology"/>
<evidence type="ECO:0000256" key="1">
    <source>
        <dbReference type="ARBA" id="ARBA00010164"/>
    </source>
</evidence>
<dbReference type="Pfam" id="PF07804">
    <property type="entry name" value="HipA_C"/>
    <property type="match status" value="1"/>
</dbReference>
<comment type="similarity">
    <text evidence="1">Belongs to the HipA Ser/Thr kinase family.</text>
</comment>
<keyword evidence="7" id="KW-1185">Reference proteome</keyword>
<evidence type="ECO:0000259" key="5">
    <source>
        <dbReference type="Pfam" id="PF13657"/>
    </source>
</evidence>
<protein>
    <submittedName>
        <fullName evidence="6">Type II toxin-antitoxin system HipA family toxin</fullName>
    </submittedName>
</protein>
<sequence>MARDDTLAVYHGDKPVGRLYDAQPLRFEYAPEWLEHPEAVSLSPSLPLTQQAHVGDAVLAYFENLLPEGDLRHHLELRHHTTTVFGLLKAIGGDTASGFTLLPPGESPAPPHYRPISWEALAEHLQHRERGPLLSQQGEEARISLAGAQDKLLLMVLEDGSPAIPEGSAPSSHILKPDIQGLRGVWSSAINETFCMRLAAELGLEVAETSYQPETRACLVRRYDRVPDEQGGLRRLHQLDFCQLAGTPSSIKYESDGGPGLTRCRELLQQVGTPAKDLQRLIAWFFFNLLVGNNDSHAKNLAILYTNEGPRLAPFYDLMSTTLYSGLSRRFAFRIADEDRPGNIERSHLEALARSLRFQPRYFLHQGLELAERMPIAIESTLDTLGAVTHHGTEQALLERLQQHLLSHCHKLPERWKAGMARR</sequence>
<dbReference type="InterPro" id="IPR017508">
    <property type="entry name" value="HipA_N1"/>
</dbReference>